<dbReference type="EMBL" id="JBDJPC010000003">
    <property type="protein sequence ID" value="KAL1509973.1"/>
    <property type="molecule type" value="Genomic_DNA"/>
</dbReference>
<evidence type="ECO:0000313" key="1">
    <source>
        <dbReference type="EMBL" id="KAL1509973.1"/>
    </source>
</evidence>
<reference evidence="1 2" key="1">
    <citation type="submission" date="2024-05" db="EMBL/GenBank/DDBJ databases">
        <title>Genetic variation in Jamaican populations of the coffee berry borer (Hypothenemus hampei).</title>
        <authorList>
            <person name="Errbii M."/>
            <person name="Myrie A."/>
        </authorList>
    </citation>
    <scope>NUCLEOTIDE SEQUENCE [LARGE SCALE GENOMIC DNA]</scope>
    <source>
        <strain evidence="1">JA-Hopewell-2020-01-JO</strain>
        <tissue evidence="1">Whole body</tissue>
    </source>
</reference>
<protein>
    <submittedName>
        <fullName evidence="1">Uncharacterized protein</fullName>
    </submittedName>
</protein>
<dbReference type="Proteomes" id="UP001566132">
    <property type="component" value="Unassembled WGS sequence"/>
</dbReference>
<sequence>MATENISYFKARKKYPKSYHTENSDSEIQESAQKEFRVDDRDFPQLRNKFRPQDEQVEISQRKLILDRERGSLSEKEIIIEQCAKVAGSISQEEQEELSMEVELDDPVEVKIKMSNKMVLHITIN</sequence>
<gene>
    <name evidence="1" type="ORF">ABEB36_004636</name>
</gene>
<evidence type="ECO:0000313" key="2">
    <source>
        <dbReference type="Proteomes" id="UP001566132"/>
    </source>
</evidence>
<comment type="caution">
    <text evidence="1">The sequence shown here is derived from an EMBL/GenBank/DDBJ whole genome shotgun (WGS) entry which is preliminary data.</text>
</comment>
<accession>A0ABD1F3Y6</accession>
<organism evidence="1 2">
    <name type="scientific">Hypothenemus hampei</name>
    <name type="common">Coffee berry borer</name>
    <dbReference type="NCBI Taxonomy" id="57062"/>
    <lineage>
        <taxon>Eukaryota</taxon>
        <taxon>Metazoa</taxon>
        <taxon>Ecdysozoa</taxon>
        <taxon>Arthropoda</taxon>
        <taxon>Hexapoda</taxon>
        <taxon>Insecta</taxon>
        <taxon>Pterygota</taxon>
        <taxon>Neoptera</taxon>
        <taxon>Endopterygota</taxon>
        <taxon>Coleoptera</taxon>
        <taxon>Polyphaga</taxon>
        <taxon>Cucujiformia</taxon>
        <taxon>Curculionidae</taxon>
        <taxon>Scolytinae</taxon>
        <taxon>Hypothenemus</taxon>
    </lineage>
</organism>
<dbReference type="AlphaFoldDB" id="A0ABD1F3Y6"/>
<name>A0ABD1F3Y6_HYPHA</name>
<keyword evidence="2" id="KW-1185">Reference proteome</keyword>
<proteinExistence type="predicted"/>